<organism evidence="2 3">
    <name type="scientific">Mucilaginibacter dorajii</name>
    <dbReference type="NCBI Taxonomy" id="692994"/>
    <lineage>
        <taxon>Bacteria</taxon>
        <taxon>Pseudomonadati</taxon>
        <taxon>Bacteroidota</taxon>
        <taxon>Sphingobacteriia</taxon>
        <taxon>Sphingobacteriales</taxon>
        <taxon>Sphingobacteriaceae</taxon>
        <taxon>Mucilaginibacter</taxon>
    </lineage>
</organism>
<gene>
    <name evidence="2" type="ORF">GCM10022210_22090</name>
</gene>
<keyword evidence="1" id="KW-0812">Transmembrane</keyword>
<reference evidence="3" key="1">
    <citation type="journal article" date="2019" name="Int. J. Syst. Evol. Microbiol.">
        <title>The Global Catalogue of Microorganisms (GCM) 10K type strain sequencing project: providing services to taxonomists for standard genome sequencing and annotation.</title>
        <authorList>
            <consortium name="The Broad Institute Genomics Platform"/>
            <consortium name="The Broad Institute Genome Sequencing Center for Infectious Disease"/>
            <person name="Wu L."/>
            <person name="Ma J."/>
        </authorList>
    </citation>
    <scope>NUCLEOTIDE SEQUENCE [LARGE SCALE GENOMIC DNA]</scope>
    <source>
        <strain evidence="3">JCM 16601</strain>
    </source>
</reference>
<dbReference type="EMBL" id="BAAAZC010000015">
    <property type="protein sequence ID" value="GAA3972054.1"/>
    <property type="molecule type" value="Genomic_DNA"/>
</dbReference>
<keyword evidence="3" id="KW-1185">Reference proteome</keyword>
<keyword evidence="1" id="KW-0472">Membrane</keyword>
<keyword evidence="1" id="KW-1133">Transmembrane helix</keyword>
<feature type="transmembrane region" description="Helical" evidence="1">
    <location>
        <begin position="29"/>
        <end position="50"/>
    </location>
</feature>
<evidence type="ECO:0000313" key="2">
    <source>
        <dbReference type="EMBL" id="GAA3972054.1"/>
    </source>
</evidence>
<dbReference type="RefSeq" id="WP_259091557.1">
    <property type="nucleotide sequence ID" value="NZ_BAAAZC010000015.1"/>
</dbReference>
<comment type="caution">
    <text evidence="2">The sequence shown here is derived from an EMBL/GenBank/DDBJ whole genome shotgun (WGS) entry which is preliminary data.</text>
</comment>
<proteinExistence type="predicted"/>
<evidence type="ECO:0000256" key="1">
    <source>
        <dbReference type="SAM" id="Phobius"/>
    </source>
</evidence>
<evidence type="ECO:0000313" key="3">
    <source>
        <dbReference type="Proteomes" id="UP001500742"/>
    </source>
</evidence>
<name>A0ABP7PW27_9SPHI</name>
<accession>A0ABP7PW27</accession>
<protein>
    <submittedName>
        <fullName evidence="2">Uncharacterized protein</fullName>
    </submittedName>
</protein>
<sequence length="287" mass="31114">MSFSSNNATILPKGIITDNIKMDTAHNCFKYICTLLLVCVSSVVCAQAAFKKGDEFQRQVLTKSNCVLQRGSQTLHVSSFSTMVKTYKVTDVSDKGASFVIITDKLTDTVNAMDQNLVYNSGKPADPNSFIQVGLQKIANAQVAVTVNKKGEIMNVRRPAAVNDTLLSFTGIQPENLSPGTTLQFMVNFPLSQSLKKGYSWTNAANSAETVYTIYAVNALTTTITYKTAVLGDNLNSRVNGSILINNNTGVVLKRSSQSVSTGYEMVNGIVYTATRRTATTEVSIKK</sequence>
<dbReference type="Proteomes" id="UP001500742">
    <property type="component" value="Unassembled WGS sequence"/>
</dbReference>